<keyword evidence="2" id="KW-1185">Reference proteome</keyword>
<name>A0A8D0KIP4_SALMN</name>
<organism evidence="1 2">
    <name type="scientific">Salvator merianae</name>
    <name type="common">Argentine black and white tegu</name>
    <name type="synonym">Tupinambis merianae</name>
    <dbReference type="NCBI Taxonomy" id="96440"/>
    <lineage>
        <taxon>Eukaryota</taxon>
        <taxon>Metazoa</taxon>
        <taxon>Chordata</taxon>
        <taxon>Craniata</taxon>
        <taxon>Vertebrata</taxon>
        <taxon>Euteleostomi</taxon>
        <taxon>Lepidosauria</taxon>
        <taxon>Squamata</taxon>
        <taxon>Bifurcata</taxon>
        <taxon>Unidentata</taxon>
        <taxon>Episquamata</taxon>
        <taxon>Laterata</taxon>
        <taxon>Teiioidea</taxon>
        <taxon>Teiidae</taxon>
        <taxon>Salvator</taxon>
    </lineage>
</organism>
<protein>
    <submittedName>
        <fullName evidence="1">Uncharacterized protein</fullName>
    </submittedName>
</protein>
<dbReference type="AlphaFoldDB" id="A0A8D0KIP4"/>
<accession>A0A8D0KIP4</accession>
<reference evidence="1" key="1">
    <citation type="submission" date="2025-08" db="UniProtKB">
        <authorList>
            <consortium name="Ensembl"/>
        </authorList>
    </citation>
    <scope>IDENTIFICATION</scope>
</reference>
<sequence>MDSMGATHGPIMHVHLGSRTGLEQSTLISAPVVYPEHQLLLPVSLPQLAVKLSPSGLRNLCTYLNFFFSEMCIFFKRAHLLHAFVACFSNFDTFFKSPN</sequence>
<proteinExistence type="predicted"/>
<evidence type="ECO:0000313" key="1">
    <source>
        <dbReference type="Ensembl" id="ENSSMRP00000023874.1"/>
    </source>
</evidence>
<dbReference type="Ensembl" id="ENSSMRT00000027974.1">
    <property type="protein sequence ID" value="ENSSMRP00000023874.1"/>
    <property type="gene ID" value="ENSSMRG00000018527.1"/>
</dbReference>
<dbReference type="Proteomes" id="UP000694421">
    <property type="component" value="Unplaced"/>
</dbReference>
<reference evidence="1" key="2">
    <citation type="submission" date="2025-09" db="UniProtKB">
        <authorList>
            <consortium name="Ensembl"/>
        </authorList>
    </citation>
    <scope>IDENTIFICATION</scope>
</reference>
<evidence type="ECO:0000313" key="2">
    <source>
        <dbReference type="Proteomes" id="UP000694421"/>
    </source>
</evidence>